<dbReference type="Pfam" id="PF03564">
    <property type="entry name" value="DUF1759"/>
    <property type="match status" value="2"/>
</dbReference>
<evidence type="ECO:0000313" key="1">
    <source>
        <dbReference type="EMBL" id="KAK9681205.1"/>
    </source>
</evidence>
<dbReference type="AlphaFoldDB" id="A0AAW1HXI3"/>
<name>A0AAW1HXI3_POPJA</name>
<protein>
    <recommendedName>
        <fullName evidence="3">Gag-pol polyprotein</fullName>
    </recommendedName>
</protein>
<dbReference type="InterPro" id="IPR005312">
    <property type="entry name" value="DUF1759"/>
</dbReference>
<dbReference type="Proteomes" id="UP001458880">
    <property type="component" value="Unassembled WGS sequence"/>
</dbReference>
<evidence type="ECO:0008006" key="3">
    <source>
        <dbReference type="Google" id="ProtNLM"/>
    </source>
</evidence>
<gene>
    <name evidence="1" type="ORF">QE152_g38498</name>
</gene>
<keyword evidence="2" id="KW-1185">Reference proteome</keyword>
<accession>A0AAW1HXI3</accession>
<organism evidence="1 2">
    <name type="scientific">Popillia japonica</name>
    <name type="common">Japanese beetle</name>
    <dbReference type="NCBI Taxonomy" id="7064"/>
    <lineage>
        <taxon>Eukaryota</taxon>
        <taxon>Metazoa</taxon>
        <taxon>Ecdysozoa</taxon>
        <taxon>Arthropoda</taxon>
        <taxon>Hexapoda</taxon>
        <taxon>Insecta</taxon>
        <taxon>Pterygota</taxon>
        <taxon>Neoptera</taxon>
        <taxon>Endopterygota</taxon>
        <taxon>Coleoptera</taxon>
        <taxon>Polyphaga</taxon>
        <taxon>Scarabaeiformia</taxon>
        <taxon>Scarabaeidae</taxon>
        <taxon>Rutelinae</taxon>
        <taxon>Popillia</taxon>
    </lineage>
</organism>
<sequence>MTDMKSLIRKRGGIKHSFTIFKKHVQSISNNIQHTSEGLAELQERVLKSELLYGEFLKLQTTIEEISEEDAVQQQYSEREAMENDYIQAISKAKLMLSHNGEADKTNTNSVRSSLPITNDHVSNVKLSRIQLPKFSGDYESWIEFKDTFPSIVHENSIISNVQKLHYLNASVQGQAAQAFIGIGVVRTTSELRRLFDDFSRHLLALESLGQPVKEWDAFESVSELRRLFDDFSRHLLALESLGQPVKEWDALVVYMISSKSDTQTKREWETSRLNQEFPTIDDIKLFLKGRCELLESLDQEFPTIDDIKLFLKGRCELLESLDQDKKKVISYNKGLKNTAGSSSSFVLTKEAKSVKCTFCNDDKHFIYTCPDFLKLN</sequence>
<reference evidence="1 2" key="1">
    <citation type="journal article" date="2024" name="BMC Genomics">
        <title>De novo assembly and annotation of Popillia japonica's genome with initial clues to its potential as an invasive pest.</title>
        <authorList>
            <person name="Cucini C."/>
            <person name="Boschi S."/>
            <person name="Funari R."/>
            <person name="Cardaioli E."/>
            <person name="Iannotti N."/>
            <person name="Marturano G."/>
            <person name="Paoli F."/>
            <person name="Bruttini M."/>
            <person name="Carapelli A."/>
            <person name="Frati F."/>
            <person name="Nardi F."/>
        </authorList>
    </citation>
    <scope>NUCLEOTIDE SEQUENCE [LARGE SCALE GENOMIC DNA]</scope>
    <source>
        <strain evidence="1">DMR45628</strain>
    </source>
</reference>
<dbReference type="EMBL" id="JASPKY010000834">
    <property type="protein sequence ID" value="KAK9681205.1"/>
    <property type="molecule type" value="Genomic_DNA"/>
</dbReference>
<comment type="caution">
    <text evidence="1">The sequence shown here is derived from an EMBL/GenBank/DDBJ whole genome shotgun (WGS) entry which is preliminary data.</text>
</comment>
<proteinExistence type="predicted"/>
<evidence type="ECO:0000313" key="2">
    <source>
        <dbReference type="Proteomes" id="UP001458880"/>
    </source>
</evidence>